<evidence type="ECO:0008006" key="4">
    <source>
        <dbReference type="Google" id="ProtNLM"/>
    </source>
</evidence>
<dbReference type="HOGENOM" id="CLU_1209260_0_0_11"/>
<evidence type="ECO:0000313" key="3">
    <source>
        <dbReference type="Proteomes" id="UP000013304"/>
    </source>
</evidence>
<gene>
    <name evidence="2" type="ORF">SFUL_6065</name>
</gene>
<keyword evidence="1" id="KW-0472">Membrane</keyword>
<name>N0D4W6_STRMI</name>
<feature type="transmembrane region" description="Helical" evidence="1">
    <location>
        <begin position="75"/>
        <end position="98"/>
    </location>
</feature>
<protein>
    <recommendedName>
        <fullName evidence="4">PH domain-containing protein</fullName>
    </recommendedName>
</protein>
<sequence length="211" mass="22899">MMNMATGLWGAGLEAWYGPGTPLVQRARSYRPDRRGRITLARWLRVCLLRGLALLAAGVAIGVTWDPSFAPGERALLGALILGSASLVWRCSLIRVVLRPGEIVRFGVWRHVVVPCSSVRRLHRESFRGGLVLETRAGEDVDFYWFDGSLWDGFYDFSAVCADAMSAHVRSAGTRGATPGTAVERRFTWSIGADTMALGAFVCAVVGLVAG</sequence>
<feature type="transmembrane region" description="Helical" evidence="1">
    <location>
        <begin position="191"/>
        <end position="210"/>
    </location>
</feature>
<reference evidence="2 3" key="1">
    <citation type="submission" date="2013-04" db="EMBL/GenBank/DDBJ databases">
        <title>Complete genome sequence of Streptomyces fulvissimus.</title>
        <authorList>
            <person name="Myronovskyi M."/>
            <person name="Tokovenko B."/>
            <person name="Manderscheid N."/>
            <person name="Petzke L."/>
            <person name="Luzhetskyy A."/>
        </authorList>
    </citation>
    <scope>NUCLEOTIDE SEQUENCE [LARGE SCALE GENOMIC DNA]</scope>
    <source>
        <strain evidence="2 3">DSM 40593</strain>
    </source>
</reference>
<dbReference type="eggNOG" id="ENOG5031K1S">
    <property type="taxonomic scope" value="Bacteria"/>
</dbReference>
<accession>N0D4W6</accession>
<organism evidence="2 3">
    <name type="scientific">Streptomyces microflavus DSM 40593</name>
    <dbReference type="NCBI Taxonomy" id="1303692"/>
    <lineage>
        <taxon>Bacteria</taxon>
        <taxon>Bacillati</taxon>
        <taxon>Actinomycetota</taxon>
        <taxon>Actinomycetes</taxon>
        <taxon>Kitasatosporales</taxon>
        <taxon>Streptomycetaceae</taxon>
        <taxon>Streptomyces</taxon>
    </lineage>
</organism>
<dbReference type="PATRIC" id="fig|1303692.3.peg.6101"/>
<keyword evidence="1" id="KW-0812">Transmembrane</keyword>
<proteinExistence type="predicted"/>
<evidence type="ECO:0000313" key="2">
    <source>
        <dbReference type="EMBL" id="AGK80948.1"/>
    </source>
</evidence>
<dbReference type="KEGG" id="sfi:SFUL_6065"/>
<keyword evidence="1" id="KW-1133">Transmembrane helix</keyword>
<evidence type="ECO:0000256" key="1">
    <source>
        <dbReference type="SAM" id="Phobius"/>
    </source>
</evidence>
<feature type="transmembrane region" description="Helical" evidence="1">
    <location>
        <begin position="43"/>
        <end position="63"/>
    </location>
</feature>
<dbReference type="AlphaFoldDB" id="N0D4W6"/>
<dbReference type="EMBL" id="CP005080">
    <property type="protein sequence ID" value="AGK80948.1"/>
    <property type="molecule type" value="Genomic_DNA"/>
</dbReference>
<dbReference type="Proteomes" id="UP000013304">
    <property type="component" value="Chromosome"/>
</dbReference>